<reference evidence="4 5" key="1">
    <citation type="journal article" date="2019" name="PLoS Biol.">
        <title>Sex chromosomes control vertical transmission of feminizing Wolbachia symbionts in an isopod.</title>
        <authorList>
            <person name="Becking T."/>
            <person name="Chebbi M.A."/>
            <person name="Giraud I."/>
            <person name="Moumen B."/>
            <person name="Laverre T."/>
            <person name="Caubet Y."/>
            <person name="Peccoud J."/>
            <person name="Gilbert C."/>
            <person name="Cordaux R."/>
        </authorList>
    </citation>
    <scope>NUCLEOTIDE SEQUENCE [LARGE SCALE GENOMIC DNA]</scope>
    <source>
        <strain evidence="4">ANa2</strain>
        <tissue evidence="4">Whole body excluding digestive tract and cuticle</tissue>
    </source>
</reference>
<dbReference type="AlphaFoldDB" id="A0A5N5T2D2"/>
<proteinExistence type="predicted"/>
<accession>A0A5N5T2D2</accession>
<feature type="region of interest" description="Disordered" evidence="2">
    <location>
        <begin position="1"/>
        <end position="20"/>
    </location>
</feature>
<dbReference type="GO" id="GO:0003824">
    <property type="term" value="F:catalytic activity"/>
    <property type="evidence" value="ECO:0007669"/>
    <property type="project" value="InterPro"/>
</dbReference>
<protein>
    <recommendedName>
        <fullName evidence="3">Endonuclease/exonuclease/phosphatase domain-containing protein</fullName>
    </recommendedName>
</protein>
<organism evidence="4 5">
    <name type="scientific">Armadillidium nasatum</name>
    <dbReference type="NCBI Taxonomy" id="96803"/>
    <lineage>
        <taxon>Eukaryota</taxon>
        <taxon>Metazoa</taxon>
        <taxon>Ecdysozoa</taxon>
        <taxon>Arthropoda</taxon>
        <taxon>Crustacea</taxon>
        <taxon>Multicrustacea</taxon>
        <taxon>Malacostraca</taxon>
        <taxon>Eumalacostraca</taxon>
        <taxon>Peracarida</taxon>
        <taxon>Isopoda</taxon>
        <taxon>Oniscidea</taxon>
        <taxon>Crinocheta</taxon>
        <taxon>Armadillidiidae</taxon>
        <taxon>Armadillidium</taxon>
    </lineage>
</organism>
<evidence type="ECO:0000256" key="2">
    <source>
        <dbReference type="SAM" id="MobiDB-lite"/>
    </source>
</evidence>
<evidence type="ECO:0000313" key="5">
    <source>
        <dbReference type="Proteomes" id="UP000326759"/>
    </source>
</evidence>
<evidence type="ECO:0000313" key="4">
    <source>
        <dbReference type="EMBL" id="KAB7500644.1"/>
    </source>
</evidence>
<keyword evidence="1" id="KW-0175">Coiled coil</keyword>
<evidence type="ECO:0000259" key="3">
    <source>
        <dbReference type="Pfam" id="PF03372"/>
    </source>
</evidence>
<feature type="domain" description="Endonuclease/exonuclease/phosphatase" evidence="3">
    <location>
        <begin position="164"/>
        <end position="309"/>
    </location>
</feature>
<dbReference type="Pfam" id="PF03372">
    <property type="entry name" value="Exo_endo_phos"/>
    <property type="match status" value="1"/>
</dbReference>
<dbReference type="SUPFAM" id="SSF56219">
    <property type="entry name" value="DNase I-like"/>
    <property type="match status" value="1"/>
</dbReference>
<dbReference type="OrthoDB" id="445826at2759"/>
<keyword evidence="5" id="KW-1185">Reference proteome</keyword>
<dbReference type="InterPro" id="IPR036691">
    <property type="entry name" value="Endo/exonu/phosph_ase_sf"/>
</dbReference>
<evidence type="ECO:0000256" key="1">
    <source>
        <dbReference type="SAM" id="Coils"/>
    </source>
</evidence>
<dbReference type="PANTHER" id="PTHR47510:SF3">
    <property type="entry name" value="ENDO_EXONUCLEASE_PHOSPHATASE DOMAIN-CONTAINING PROTEIN"/>
    <property type="match status" value="1"/>
</dbReference>
<dbReference type="EMBL" id="SEYY01013284">
    <property type="protein sequence ID" value="KAB7500644.1"/>
    <property type="molecule type" value="Genomic_DNA"/>
</dbReference>
<dbReference type="PANTHER" id="PTHR47510">
    <property type="entry name" value="REVERSE TRANSCRIPTASE DOMAIN-CONTAINING PROTEIN"/>
    <property type="match status" value="1"/>
</dbReference>
<feature type="coiled-coil region" evidence="1">
    <location>
        <begin position="99"/>
        <end position="133"/>
    </location>
</feature>
<sequence length="708" mass="81157">MSGRNSDSDFTDIETPDVDHDDKRIKDLTTFLSSYKPKKSVNLRSRKTGSSASGSQPTLDSKFFEELIKHMNSVHEKLDEICSQLKISNEKSVKNENDIRMLKEKINDKDKKIDELETRLDDLERRSRNDKVLLTGGNLEDSTMNDAEFVKNLMSTTLGIDDYYSFKVERIGKNSRGGGVLMYVRNDIAVEVIDNLTGICDSHESLFIRFNLRGFGKVILGGIYRPPNGSIADFNIFLLNALNDIRRLSSRCILMGDFNINYFCNLNIDSAEYFNILVRFCYQFLITVPTYVSPANVDYLSLIDHIWSNLHCNTEAFILEFLVADHFPSLVFFDFQLNDARKVSFRDFSVGNIVKFNEACNNTVVFNVSPELPVDDLVESFLNWVNGIVNKFFPIKTKQISYKRSSSPWISKSIMTCVRKKHKLFKMLKIHQISYAQFKSYSVLLKYLLKYAKRNYYKKRFNNCKNSIKNKWNEINDLLGKNRTNNVTCLSVGDDEITDDIEIVETFNNYFSNVAVETAGLVGEPVNDYLNLLPNVQESFFIFPSTPDEVEKIISNLGSNNPLLDIPVKFLKMARIYPSISYGIVVWGGALVASRSLGSITSLHNKIIVALFGSHVNSNRVDIICKNINISGLAKTVYLALQGEHLPFLTNTLDQLIVTHTYETRSRHNFTVPYHRINVFKYNFLYRAINEWNKLPLEIRNIASIDKF</sequence>
<dbReference type="Proteomes" id="UP000326759">
    <property type="component" value="Unassembled WGS sequence"/>
</dbReference>
<gene>
    <name evidence="4" type="ORF">Anas_13851</name>
</gene>
<name>A0A5N5T2D2_9CRUS</name>
<dbReference type="Gene3D" id="3.60.10.10">
    <property type="entry name" value="Endonuclease/exonuclease/phosphatase"/>
    <property type="match status" value="1"/>
</dbReference>
<comment type="caution">
    <text evidence="4">The sequence shown here is derived from an EMBL/GenBank/DDBJ whole genome shotgun (WGS) entry which is preliminary data.</text>
</comment>
<feature type="non-terminal residue" evidence="4">
    <location>
        <position position="708"/>
    </location>
</feature>
<dbReference type="InterPro" id="IPR005135">
    <property type="entry name" value="Endo/exonuclease/phosphatase"/>
</dbReference>